<dbReference type="EMBL" id="AWUE01018036">
    <property type="protein sequence ID" value="OMO83066.1"/>
    <property type="molecule type" value="Genomic_DNA"/>
</dbReference>
<dbReference type="PANTHER" id="PTHR31286">
    <property type="entry name" value="GLYCINE-RICH CELL WALL STRUCTURAL PROTEIN 1.8-LIKE"/>
    <property type="match status" value="1"/>
</dbReference>
<name>A0A1R3IKI9_9ROSI</name>
<sequence>MEPPWFPRIEIQRGCSWEDIDSSSPESGGSAQDNTCIRNPPPSPELRNRRSHRIRFSTPQLEPARREGRECLVGFVVDIRKFSTRFIQDYINREWNLRGEAVVLGRDDNRYLIHFKNEVDRRVGILAFHCREDGRNSMEVLAVDYEQVAPRNVRFMRVRLRVNLNEPLTPVITLELDDGSTRWVCFRYERINKLCLSCGLIGHTHPNGTMPRTEVDNRINQRLISVSQKYGYPIVVDEHNPFFSNDMRAFLTRASRRTTRLAYLQRNEPEARNGANQIDRGGPELRATGNEGHTRQLENQQQEILNGDAQTNALTNGEPFDKSGEDNEEVQRETHPDEQREEPREVTPQHIEILQLAEDEEQMETDPRIGITAAPRMVQSSTPREVNVDSEGENLREQYERLEADQQEEPFLSREAQFHADLDAQLANLQVEMSVLTPSPILQPEPLQMRPPRMGQPL</sequence>
<keyword evidence="4" id="KW-1185">Reference proteome</keyword>
<dbReference type="InterPro" id="IPR025836">
    <property type="entry name" value="Zn_knuckle_CX2CX4HX4C"/>
</dbReference>
<evidence type="ECO:0000313" key="4">
    <source>
        <dbReference type="Proteomes" id="UP000187203"/>
    </source>
</evidence>
<feature type="domain" description="Zinc knuckle CX2CX4HX4C" evidence="2">
    <location>
        <begin position="167"/>
        <end position="204"/>
    </location>
</feature>
<protein>
    <submittedName>
        <fullName evidence="3">Zinc knuckle CX2CX4HX4C</fullName>
    </submittedName>
</protein>
<reference evidence="4" key="1">
    <citation type="submission" date="2013-09" db="EMBL/GenBank/DDBJ databases">
        <title>Corchorus olitorius genome sequencing.</title>
        <authorList>
            <person name="Alam M."/>
            <person name="Haque M.S."/>
            <person name="Islam M.S."/>
            <person name="Emdad E.M."/>
            <person name="Islam M.M."/>
            <person name="Ahmed B."/>
            <person name="Halim A."/>
            <person name="Hossen Q.M.M."/>
            <person name="Hossain M.Z."/>
            <person name="Ahmed R."/>
            <person name="Khan M.M."/>
            <person name="Islam R."/>
            <person name="Rashid M.M."/>
            <person name="Khan S.A."/>
            <person name="Rahman M.S."/>
            <person name="Alam M."/>
            <person name="Yahiya A.S."/>
            <person name="Khan M.S."/>
            <person name="Azam M.S."/>
            <person name="Haque T."/>
            <person name="Lashkar M.Z.H."/>
            <person name="Akhand A.I."/>
            <person name="Morshed G."/>
            <person name="Roy S."/>
            <person name="Uddin K.S."/>
            <person name="Rabeya T."/>
            <person name="Hossain A.S."/>
            <person name="Chowdhury A."/>
            <person name="Snigdha A.R."/>
            <person name="Mortoza M.S."/>
            <person name="Matin S.A."/>
            <person name="Hoque S.M.E."/>
            <person name="Islam M.K."/>
            <person name="Roy D.K."/>
            <person name="Haider R."/>
            <person name="Moosa M.M."/>
            <person name="Elias S.M."/>
            <person name="Hasan A.M."/>
            <person name="Jahan S."/>
            <person name="Shafiuddin M."/>
            <person name="Mahmood N."/>
            <person name="Shommy N.S."/>
        </authorList>
    </citation>
    <scope>NUCLEOTIDE SEQUENCE [LARGE SCALE GENOMIC DNA]</scope>
    <source>
        <strain evidence="4">cv. O-4</strain>
    </source>
</reference>
<evidence type="ECO:0000256" key="1">
    <source>
        <dbReference type="SAM" id="MobiDB-lite"/>
    </source>
</evidence>
<feature type="region of interest" description="Disordered" evidence="1">
    <location>
        <begin position="263"/>
        <end position="294"/>
    </location>
</feature>
<feature type="compositionally biased region" description="Basic and acidic residues" evidence="1">
    <location>
        <begin position="319"/>
        <end position="347"/>
    </location>
</feature>
<gene>
    <name evidence="3" type="ORF">COLO4_22713</name>
</gene>
<dbReference type="AlphaFoldDB" id="A0A1R3IKI9"/>
<feature type="compositionally biased region" description="Polar residues" evidence="1">
    <location>
        <begin position="22"/>
        <end position="37"/>
    </location>
</feature>
<organism evidence="3 4">
    <name type="scientific">Corchorus olitorius</name>
    <dbReference type="NCBI Taxonomy" id="93759"/>
    <lineage>
        <taxon>Eukaryota</taxon>
        <taxon>Viridiplantae</taxon>
        <taxon>Streptophyta</taxon>
        <taxon>Embryophyta</taxon>
        <taxon>Tracheophyta</taxon>
        <taxon>Spermatophyta</taxon>
        <taxon>Magnoliopsida</taxon>
        <taxon>eudicotyledons</taxon>
        <taxon>Gunneridae</taxon>
        <taxon>Pentapetalae</taxon>
        <taxon>rosids</taxon>
        <taxon>malvids</taxon>
        <taxon>Malvales</taxon>
        <taxon>Malvaceae</taxon>
        <taxon>Grewioideae</taxon>
        <taxon>Apeibeae</taxon>
        <taxon>Corchorus</taxon>
    </lineage>
</organism>
<evidence type="ECO:0000259" key="2">
    <source>
        <dbReference type="Pfam" id="PF14392"/>
    </source>
</evidence>
<feature type="region of interest" description="Disordered" evidence="1">
    <location>
        <begin position="16"/>
        <end position="50"/>
    </location>
</feature>
<proteinExistence type="predicted"/>
<dbReference type="Proteomes" id="UP000187203">
    <property type="component" value="Unassembled WGS sequence"/>
</dbReference>
<accession>A0A1R3IKI9</accession>
<comment type="caution">
    <text evidence="3">The sequence shown here is derived from an EMBL/GenBank/DDBJ whole genome shotgun (WGS) entry which is preliminary data.</text>
</comment>
<dbReference type="Pfam" id="PF14392">
    <property type="entry name" value="zf-CCHC_4"/>
    <property type="match status" value="1"/>
</dbReference>
<dbReference type="PANTHER" id="PTHR31286:SF167">
    <property type="entry name" value="OS09G0268800 PROTEIN"/>
    <property type="match status" value="1"/>
</dbReference>
<dbReference type="InterPro" id="IPR040256">
    <property type="entry name" value="At4g02000-like"/>
</dbReference>
<feature type="region of interest" description="Disordered" evidence="1">
    <location>
        <begin position="311"/>
        <end position="347"/>
    </location>
</feature>
<dbReference type="OrthoDB" id="1690666at2759"/>
<feature type="region of interest" description="Disordered" evidence="1">
    <location>
        <begin position="439"/>
        <end position="458"/>
    </location>
</feature>
<evidence type="ECO:0000313" key="3">
    <source>
        <dbReference type="EMBL" id="OMO83066.1"/>
    </source>
</evidence>